<sequence>MAQRWEARFAEEKFNHLVSPPYVIAGNGTPAQLIRYRDGTVAAATTALQAQFFKARPDEPVLILLFESEGPYKRLAKKWFDDADVPHFGFYRHHDRTMLMNVSTGLGTLVHELTHALIAPDFPDVPDWFNEGIASLYEQSQFGPEGRTITGLPNWRLPGLQKAIAADTLRTLAELTADDDFRSDDRVGINYAQARYLMLYLQDKGLLQKYYVAFRDNRKTDPTGLETLKKIVAPQTLEAFEKDWRKWVMSLKFGR</sequence>
<gene>
    <name evidence="2" type="ORF">IPV69_03880</name>
</gene>
<dbReference type="RefSeq" id="WP_206293604.1">
    <property type="nucleotide sequence ID" value="NZ_CP063458.1"/>
</dbReference>
<dbReference type="EMBL" id="CP063458">
    <property type="protein sequence ID" value="QOV90516.1"/>
    <property type="molecule type" value="Genomic_DNA"/>
</dbReference>
<dbReference type="Proteomes" id="UP000593765">
    <property type="component" value="Chromosome"/>
</dbReference>
<evidence type="ECO:0000313" key="2">
    <source>
        <dbReference type="EMBL" id="QOV90516.1"/>
    </source>
</evidence>
<evidence type="ECO:0000259" key="1">
    <source>
        <dbReference type="Pfam" id="PF07607"/>
    </source>
</evidence>
<accession>A0A7M2WYG6</accession>
<proteinExistence type="predicted"/>
<name>A0A7M2WYG6_9BACT</name>
<feature type="domain" description="DUF1570" evidence="1">
    <location>
        <begin position="108"/>
        <end position="204"/>
    </location>
</feature>
<dbReference type="InterPro" id="IPR011464">
    <property type="entry name" value="DUF1570"/>
</dbReference>
<keyword evidence="3" id="KW-1185">Reference proteome</keyword>
<reference evidence="2 3" key="1">
    <citation type="submission" date="2020-10" db="EMBL/GenBank/DDBJ databases">
        <title>Wide distribution of Phycisphaera-like planctomycetes from WD2101 soil group in peatlands and genome analysis of the first cultivated representative.</title>
        <authorList>
            <person name="Dedysh S.N."/>
            <person name="Beletsky A.V."/>
            <person name="Ivanova A."/>
            <person name="Kulichevskaya I.S."/>
            <person name="Suzina N.E."/>
            <person name="Philippov D.A."/>
            <person name="Rakitin A.L."/>
            <person name="Mardanov A.V."/>
            <person name="Ravin N.V."/>
        </authorList>
    </citation>
    <scope>NUCLEOTIDE SEQUENCE [LARGE SCALE GENOMIC DNA]</scope>
    <source>
        <strain evidence="2 3">M1803</strain>
    </source>
</reference>
<dbReference type="Pfam" id="PF07607">
    <property type="entry name" value="DUF1570"/>
    <property type="match status" value="1"/>
</dbReference>
<evidence type="ECO:0000313" key="3">
    <source>
        <dbReference type="Proteomes" id="UP000593765"/>
    </source>
</evidence>
<protein>
    <submittedName>
        <fullName evidence="2">DUF1570 domain-containing protein</fullName>
    </submittedName>
</protein>
<dbReference type="KEGG" id="hbs:IPV69_03880"/>
<dbReference type="AlphaFoldDB" id="A0A7M2WYG6"/>
<organism evidence="2 3">
    <name type="scientific">Humisphaera borealis</name>
    <dbReference type="NCBI Taxonomy" id="2807512"/>
    <lineage>
        <taxon>Bacteria</taxon>
        <taxon>Pseudomonadati</taxon>
        <taxon>Planctomycetota</taxon>
        <taxon>Phycisphaerae</taxon>
        <taxon>Tepidisphaerales</taxon>
        <taxon>Tepidisphaeraceae</taxon>
        <taxon>Humisphaera</taxon>
    </lineage>
</organism>